<evidence type="ECO:0000256" key="3">
    <source>
        <dbReference type="ARBA" id="ARBA00022801"/>
    </source>
</evidence>
<dbReference type="GO" id="GO:0046872">
    <property type="term" value="F:metal ion binding"/>
    <property type="evidence" value="ECO:0007669"/>
    <property type="project" value="UniProtKB-KW"/>
</dbReference>
<dbReference type="SFLD" id="SFLDS00003">
    <property type="entry name" value="Haloacid_Dehalogenase"/>
    <property type="match status" value="1"/>
</dbReference>
<evidence type="ECO:0000313" key="5">
    <source>
        <dbReference type="EMBL" id="TCN26128.1"/>
    </source>
</evidence>
<keyword evidence="4" id="KW-0460">Magnesium</keyword>
<comment type="caution">
    <text evidence="5">The sequence shown here is derived from an EMBL/GenBank/DDBJ whole genome shotgun (WGS) entry which is preliminary data.</text>
</comment>
<keyword evidence="2" id="KW-0479">Metal-binding</keyword>
<dbReference type="InterPro" id="IPR023214">
    <property type="entry name" value="HAD_sf"/>
</dbReference>
<dbReference type="NCBIfam" id="TIGR01549">
    <property type="entry name" value="HAD-SF-IA-v1"/>
    <property type="match status" value="1"/>
</dbReference>
<evidence type="ECO:0000256" key="4">
    <source>
        <dbReference type="ARBA" id="ARBA00022842"/>
    </source>
</evidence>
<evidence type="ECO:0000313" key="6">
    <source>
        <dbReference type="Proteomes" id="UP000295689"/>
    </source>
</evidence>
<dbReference type="SFLD" id="SFLDG01129">
    <property type="entry name" value="C1.5:_HAD__Beta-PGM__Phosphata"/>
    <property type="match status" value="1"/>
</dbReference>
<accession>A0A4R2BGG3</accession>
<dbReference type="Gene3D" id="1.10.150.520">
    <property type="match status" value="1"/>
</dbReference>
<dbReference type="GO" id="GO:0044281">
    <property type="term" value="P:small molecule metabolic process"/>
    <property type="evidence" value="ECO:0007669"/>
    <property type="project" value="UniProtKB-ARBA"/>
</dbReference>
<dbReference type="EMBL" id="SLVV01000004">
    <property type="protein sequence ID" value="TCN26128.1"/>
    <property type="molecule type" value="Genomic_DNA"/>
</dbReference>
<organism evidence="5 6">
    <name type="scientific">Mesobacillus foraminis</name>
    <dbReference type="NCBI Taxonomy" id="279826"/>
    <lineage>
        <taxon>Bacteria</taxon>
        <taxon>Bacillati</taxon>
        <taxon>Bacillota</taxon>
        <taxon>Bacilli</taxon>
        <taxon>Bacillales</taxon>
        <taxon>Bacillaceae</taxon>
        <taxon>Mesobacillus</taxon>
    </lineage>
</organism>
<dbReference type="InterPro" id="IPR036412">
    <property type="entry name" value="HAD-like_sf"/>
</dbReference>
<protein>
    <submittedName>
        <fullName evidence="5">Putative hydrolase of the HAD superfamily</fullName>
    </submittedName>
</protein>
<dbReference type="Pfam" id="PF13419">
    <property type="entry name" value="HAD_2"/>
    <property type="match status" value="1"/>
</dbReference>
<proteinExistence type="predicted"/>
<reference evidence="5 6" key="1">
    <citation type="journal article" date="2015" name="Stand. Genomic Sci.">
        <title>Genomic Encyclopedia of Bacterial and Archaeal Type Strains, Phase III: the genomes of soil and plant-associated and newly described type strains.</title>
        <authorList>
            <person name="Whitman W.B."/>
            <person name="Woyke T."/>
            <person name="Klenk H.P."/>
            <person name="Zhou Y."/>
            <person name="Lilburn T.G."/>
            <person name="Beck B.J."/>
            <person name="De Vos P."/>
            <person name="Vandamme P."/>
            <person name="Eisen J.A."/>
            <person name="Garrity G."/>
            <person name="Hugenholtz P."/>
            <person name="Kyrpides N.C."/>
        </authorList>
    </citation>
    <scope>NUCLEOTIDE SEQUENCE [LARGE SCALE GENOMIC DNA]</scope>
    <source>
        <strain evidence="5 6">CV53</strain>
    </source>
</reference>
<dbReference type="InterPro" id="IPR051400">
    <property type="entry name" value="HAD-like_hydrolase"/>
</dbReference>
<comment type="cofactor">
    <cofactor evidence="1">
        <name>Mg(2+)</name>
        <dbReference type="ChEBI" id="CHEBI:18420"/>
    </cofactor>
</comment>
<dbReference type="SUPFAM" id="SSF56784">
    <property type="entry name" value="HAD-like"/>
    <property type="match status" value="1"/>
</dbReference>
<dbReference type="PANTHER" id="PTHR46470">
    <property type="entry name" value="N-ACYLNEURAMINATE-9-PHOSPHATASE"/>
    <property type="match status" value="1"/>
</dbReference>
<dbReference type="PANTHER" id="PTHR46470:SF2">
    <property type="entry name" value="GLYCERALDEHYDE 3-PHOSPHATE PHOSPHATASE"/>
    <property type="match status" value="1"/>
</dbReference>
<keyword evidence="3 5" id="KW-0378">Hydrolase</keyword>
<keyword evidence="6" id="KW-1185">Reference proteome</keyword>
<dbReference type="PRINTS" id="PR00413">
    <property type="entry name" value="HADHALOGNASE"/>
</dbReference>
<dbReference type="Proteomes" id="UP000295689">
    <property type="component" value="Unassembled WGS sequence"/>
</dbReference>
<dbReference type="RefSeq" id="WP_132004345.1">
    <property type="nucleotide sequence ID" value="NZ_JABUHM010000009.1"/>
</dbReference>
<name>A0A4R2BGG3_9BACI</name>
<evidence type="ECO:0000256" key="1">
    <source>
        <dbReference type="ARBA" id="ARBA00001946"/>
    </source>
</evidence>
<evidence type="ECO:0000256" key="2">
    <source>
        <dbReference type="ARBA" id="ARBA00022723"/>
    </source>
</evidence>
<dbReference type="InterPro" id="IPR006439">
    <property type="entry name" value="HAD-SF_hydro_IA"/>
</dbReference>
<gene>
    <name evidence="5" type="ORF">EV146_104235</name>
</gene>
<dbReference type="InterPro" id="IPR041492">
    <property type="entry name" value="HAD_2"/>
</dbReference>
<dbReference type="AlphaFoldDB" id="A0A4R2BGG3"/>
<sequence length="219" mass="25836">MITGVLFDLDGTLLNRDESVRRFIDNQYDRLGSVFSHIPKEEYVKSFLKLENHGYVWKDKVYKQLIEYFKITEISSCELLQDYIVEFRNFCVPFPHLLWMLQELNGRNLRIGMITNGKSEFQMENIRALGIERYFHTILISEREGIKKPDPRIFNRALERLGVSASQSVFIGDHPENDVWAAKHVGMKAIWKRHFQWDIVEADSIIDDLAEIPVKLDEW</sequence>
<dbReference type="Gene3D" id="3.40.50.1000">
    <property type="entry name" value="HAD superfamily/HAD-like"/>
    <property type="match status" value="1"/>
</dbReference>
<dbReference type="GO" id="GO:0016791">
    <property type="term" value="F:phosphatase activity"/>
    <property type="evidence" value="ECO:0007669"/>
    <property type="project" value="TreeGrafter"/>
</dbReference>
<dbReference type="NCBIfam" id="TIGR01509">
    <property type="entry name" value="HAD-SF-IA-v3"/>
    <property type="match status" value="1"/>
</dbReference>